<feature type="domain" description="Glycosyltransferase 2-like" evidence="1">
    <location>
        <begin position="284"/>
        <end position="403"/>
    </location>
</feature>
<dbReference type="Proteomes" id="UP000465810">
    <property type="component" value="Unassembled WGS sequence"/>
</dbReference>
<gene>
    <name evidence="2" type="ORF">GR702_13705</name>
</gene>
<dbReference type="InterPro" id="IPR001173">
    <property type="entry name" value="Glyco_trans_2-like"/>
</dbReference>
<name>A0A7X4GHM3_9SPHN</name>
<dbReference type="SUPFAM" id="SSF53448">
    <property type="entry name" value="Nucleotide-diphospho-sugar transferases"/>
    <property type="match status" value="1"/>
</dbReference>
<dbReference type="InterPro" id="IPR029044">
    <property type="entry name" value="Nucleotide-diphossugar_trans"/>
</dbReference>
<evidence type="ECO:0000313" key="2">
    <source>
        <dbReference type="EMBL" id="MYL98818.1"/>
    </source>
</evidence>
<keyword evidence="2" id="KW-0808">Transferase</keyword>
<protein>
    <submittedName>
        <fullName evidence="2">Glycosyltransferase</fullName>
    </submittedName>
</protein>
<sequence length="552" mass="60278">MALGTLVRIEAFRLAPQRYLQGLGWRARGLKLRARHRLSELMGNAPHAYSLWIATREAQRHEALLADPIPDVPPSLVIVVDAREDASLLSDTLLSVATACDVARSKGWGDLPGVLVLGNAATPPSFAEDVQTVPCTQTLRRALSPRMDAYAPSGARPLVLTLKAGDQLAPVALLAYAAAIEADPTAGLFYADDDLLADGRHTPHFKPEWNAELARHHDFLTDSCVFRLDPLWSGPLWPEPARLVCARPRHVPYVLHHRRARLAPVIPAACPGSSTAPSNLPHVSIVVPTRNHCGLLRMCMEGIAATRYPSYDVTIIDNGSDEPETLAYLLELAQAGMRIVRDPGPFNYAAMHNRIVGQLAGPLICFLNNDIEMIRPDWLEIMAVAAGRSEVGAVGARLLYPDGTIQHAGIVTGVGGGAAHAHRFLAPGDEGYFARAHLPQFVSAVTAACLVVQKARFLEVGGFDEANFAVAFNDVDLCLKLTARGWKSLYEPRAVLIHHESKSRGTDHTPEKRARFAGELAALKRIWHTDHKTDPYHHAELSPFSEHFVVRL</sequence>
<evidence type="ECO:0000313" key="3">
    <source>
        <dbReference type="Proteomes" id="UP000465810"/>
    </source>
</evidence>
<dbReference type="PANTHER" id="PTHR43179">
    <property type="entry name" value="RHAMNOSYLTRANSFERASE WBBL"/>
    <property type="match status" value="1"/>
</dbReference>
<dbReference type="EMBL" id="WVTD01000010">
    <property type="protein sequence ID" value="MYL98818.1"/>
    <property type="molecule type" value="Genomic_DNA"/>
</dbReference>
<evidence type="ECO:0000259" key="1">
    <source>
        <dbReference type="Pfam" id="PF00535"/>
    </source>
</evidence>
<dbReference type="Gene3D" id="3.90.550.10">
    <property type="entry name" value="Spore Coat Polysaccharide Biosynthesis Protein SpsA, Chain A"/>
    <property type="match status" value="1"/>
</dbReference>
<reference evidence="2 3" key="1">
    <citation type="submission" date="2019-12" db="EMBL/GenBank/DDBJ databases">
        <authorList>
            <person name="Feng G."/>
            <person name="Zhu H."/>
        </authorList>
    </citation>
    <scope>NUCLEOTIDE SEQUENCE [LARGE SCALE GENOMIC DNA]</scope>
    <source>
        <strain evidence="2 3">FGD1</strain>
    </source>
</reference>
<keyword evidence="3" id="KW-1185">Reference proteome</keyword>
<dbReference type="GO" id="GO:0016740">
    <property type="term" value="F:transferase activity"/>
    <property type="evidence" value="ECO:0007669"/>
    <property type="project" value="UniProtKB-KW"/>
</dbReference>
<dbReference type="AlphaFoldDB" id="A0A7X4GHM3"/>
<comment type="caution">
    <text evidence="2">The sequence shown here is derived from an EMBL/GenBank/DDBJ whole genome shotgun (WGS) entry which is preliminary data.</text>
</comment>
<organism evidence="2 3">
    <name type="scientific">Novosphingobium silvae</name>
    <dbReference type="NCBI Taxonomy" id="2692619"/>
    <lineage>
        <taxon>Bacteria</taxon>
        <taxon>Pseudomonadati</taxon>
        <taxon>Pseudomonadota</taxon>
        <taxon>Alphaproteobacteria</taxon>
        <taxon>Sphingomonadales</taxon>
        <taxon>Sphingomonadaceae</taxon>
        <taxon>Novosphingobium</taxon>
    </lineage>
</organism>
<dbReference type="PANTHER" id="PTHR43179:SF7">
    <property type="entry name" value="RHAMNOSYLTRANSFERASE WBBL"/>
    <property type="match status" value="1"/>
</dbReference>
<proteinExistence type="predicted"/>
<dbReference type="Pfam" id="PF00535">
    <property type="entry name" value="Glycos_transf_2"/>
    <property type="match status" value="1"/>
</dbReference>
<accession>A0A7X4GHM3</accession>
<dbReference type="CDD" id="cd04186">
    <property type="entry name" value="GT_2_like_c"/>
    <property type="match status" value="1"/>
</dbReference>